<organism evidence="1">
    <name type="scientific">Cucumis melo</name>
    <name type="common">Muskmelon</name>
    <dbReference type="NCBI Taxonomy" id="3656"/>
    <lineage>
        <taxon>Eukaryota</taxon>
        <taxon>Viridiplantae</taxon>
        <taxon>Streptophyta</taxon>
        <taxon>Embryophyta</taxon>
        <taxon>Tracheophyta</taxon>
        <taxon>Spermatophyta</taxon>
        <taxon>Magnoliopsida</taxon>
        <taxon>eudicotyledons</taxon>
        <taxon>Gunneridae</taxon>
        <taxon>Pentapetalae</taxon>
        <taxon>rosids</taxon>
        <taxon>fabids</taxon>
        <taxon>Cucurbitales</taxon>
        <taxon>Cucurbitaceae</taxon>
        <taxon>Benincaseae</taxon>
        <taxon>Cucumis</taxon>
    </lineage>
</organism>
<dbReference type="EnsemblPlants" id="MELO3C032238.2.1">
    <property type="protein sequence ID" value="MELO3C032238.2.1"/>
    <property type="gene ID" value="MELO3C032238.2"/>
</dbReference>
<dbReference type="AlphaFoldDB" id="A0A9I9EDD1"/>
<reference evidence="1" key="1">
    <citation type="submission" date="2023-03" db="UniProtKB">
        <authorList>
            <consortium name="EnsemblPlants"/>
        </authorList>
    </citation>
    <scope>IDENTIFICATION</scope>
</reference>
<sequence length="71" mass="8062">MHAGARGFVRSYSAVGSKGSCRGWTLDKCWKELQTYRRSAVSADAGVTSDQPLHCRIIRGKKRERERERAH</sequence>
<evidence type="ECO:0000313" key="1">
    <source>
        <dbReference type="EnsemblPlants" id="MELO3C032238.2.1"/>
    </source>
</evidence>
<proteinExistence type="predicted"/>
<name>A0A9I9EDD1_CUCME</name>
<accession>A0A9I9EDD1</accession>
<protein>
    <submittedName>
        <fullName evidence="1">Uncharacterized protein</fullName>
    </submittedName>
</protein>
<dbReference type="Gramene" id="MELO3C032238.2.1">
    <property type="protein sequence ID" value="MELO3C032238.2.1"/>
    <property type="gene ID" value="MELO3C032238.2"/>
</dbReference>